<evidence type="ECO:0000256" key="2">
    <source>
        <dbReference type="SAM" id="MobiDB-lite"/>
    </source>
</evidence>
<dbReference type="AlphaFoldDB" id="A0A8B8ER54"/>
<reference evidence="5 6" key="1">
    <citation type="submission" date="2025-04" db="UniProtKB">
        <authorList>
            <consortium name="RefSeq"/>
        </authorList>
    </citation>
    <scope>IDENTIFICATION</scope>
    <source>
        <tissue evidence="5 6">Whole sample</tissue>
    </source>
</reference>
<feature type="compositionally biased region" description="Polar residues" evidence="2">
    <location>
        <begin position="686"/>
        <end position="695"/>
    </location>
</feature>
<feature type="region of interest" description="Disordered" evidence="2">
    <location>
        <begin position="674"/>
        <end position="714"/>
    </location>
</feature>
<proteinExistence type="inferred from homology"/>
<dbReference type="RefSeq" id="XP_022342254.1">
    <property type="nucleotide sequence ID" value="XM_022486546.1"/>
</dbReference>
<comment type="similarity">
    <text evidence="1">Belongs to the asteroid family.</text>
</comment>
<dbReference type="InterPro" id="IPR029060">
    <property type="entry name" value="PIN-like_dom_sf"/>
</dbReference>
<protein>
    <submittedName>
        <fullName evidence="5 6">Protein asteroid homolog 1-like</fullName>
    </submittedName>
</protein>
<organism evidence="4 5">
    <name type="scientific">Crassostrea virginica</name>
    <name type="common">Eastern oyster</name>
    <dbReference type="NCBI Taxonomy" id="6565"/>
    <lineage>
        <taxon>Eukaryota</taxon>
        <taxon>Metazoa</taxon>
        <taxon>Spiralia</taxon>
        <taxon>Lophotrochozoa</taxon>
        <taxon>Mollusca</taxon>
        <taxon>Bivalvia</taxon>
        <taxon>Autobranchia</taxon>
        <taxon>Pteriomorphia</taxon>
        <taxon>Ostreida</taxon>
        <taxon>Ostreoidea</taxon>
        <taxon>Ostreidae</taxon>
        <taxon>Crassostrea</taxon>
    </lineage>
</organism>
<accession>A0A8B8ER54</accession>
<dbReference type="KEGG" id="cvn:111136003"/>
<feature type="domain" description="XPG N-terminal" evidence="3">
    <location>
        <begin position="1"/>
        <end position="99"/>
    </location>
</feature>
<evidence type="ECO:0000313" key="4">
    <source>
        <dbReference type="Proteomes" id="UP000694844"/>
    </source>
</evidence>
<dbReference type="GO" id="GO:0004518">
    <property type="term" value="F:nuclease activity"/>
    <property type="evidence" value="ECO:0007669"/>
    <property type="project" value="InterPro"/>
</dbReference>
<dbReference type="RefSeq" id="XP_022342255.1">
    <property type="nucleotide sequence ID" value="XM_022486547.1"/>
</dbReference>
<dbReference type="SUPFAM" id="SSF88723">
    <property type="entry name" value="PIN domain-like"/>
    <property type="match status" value="1"/>
</dbReference>
<keyword evidence="4" id="KW-1185">Reference proteome</keyword>
<evidence type="ECO:0000313" key="5">
    <source>
        <dbReference type="RefSeq" id="XP_022342253.1"/>
    </source>
</evidence>
<sequence length="741" mass="85020">MGISGLTTFMDDNLQLIKEYPLHDTKVIIDGNNLYHLLFYNNHVDFLHGGDYDQYARKIKEFFNTLQSCNIEPYVVFDGGYEQDDKKFKTILKRVEQRLEMAILLAKGQRGKVMPILAYDTFRAVLLEINVPFAVCDFEADKEIGILANQFNCPVLSYDSDFYILPLSAGFIPFDSVNFALQEGIREDDSVYHFLPARRYHVDNFVKFFPALGRNVLPLLATLLGNDYVDIRIFQSFYSSTCMRSHVEKTHFKIPKAHTKMLKVITWLESLKTYDEGIEKIMSTVSTQAQKETITSAIRKTVEAFTPKGTEGGFSLYAYFVENENKELHRPERKLQSDQISIKGYNGSTIPGWYIQYHRQGILPPSSLDIITLHRKFLLPQVEHPKSPSSYHCCVKLRECMYGILLSDDLAQLEMMEGKVVSRKCAVEEYDREGYQLRKHMVSPDKTVEGYGVLPQLSDIPDVLPLDKEKIIRLALDIPIFNMEHISRDLEIVLGVVLFWIKNAQPKVTEYHLKAVLVCLIMLKVKWVLIHHGATGCEENLIEEAVLSMPTETVKEVRTRLHLYNTRPEHNKKHPVDSDLIHGFAQLQTCLLTAMHLNFLLLCPFPSPCISHIFSGTFLYNFCLELQKRRSPDMFIKDLLSKDSVLPNVYQSLYDAVMNSLDSERFTDELKYKKRSKAPKAKNKQSKFSGSSAKSPDNVVFSHEEKKKSKSSAQYMTNCSLTNRFAALDLFDDSADESDEN</sequence>
<evidence type="ECO:0000259" key="3">
    <source>
        <dbReference type="Pfam" id="PF00752"/>
    </source>
</evidence>
<dbReference type="Proteomes" id="UP000694844">
    <property type="component" value="Chromosome 5"/>
</dbReference>
<evidence type="ECO:0000313" key="7">
    <source>
        <dbReference type="RefSeq" id="XP_022342255.1"/>
    </source>
</evidence>
<dbReference type="PANTHER" id="PTHR15665">
    <property type="entry name" value="ASTEROID PROTEIN"/>
    <property type="match status" value="1"/>
</dbReference>
<dbReference type="InterPro" id="IPR026832">
    <property type="entry name" value="Asteroid"/>
</dbReference>
<dbReference type="Pfam" id="PF00752">
    <property type="entry name" value="XPG_N"/>
    <property type="match status" value="1"/>
</dbReference>
<name>A0A8B8ER54_CRAVI</name>
<evidence type="ECO:0000256" key="1">
    <source>
        <dbReference type="ARBA" id="ARBA00007398"/>
    </source>
</evidence>
<gene>
    <name evidence="5 6 7" type="primary">LOC111136003</name>
</gene>
<dbReference type="RefSeq" id="XP_022342253.1">
    <property type="nucleotide sequence ID" value="XM_022486545.1"/>
</dbReference>
<dbReference type="InterPro" id="IPR006085">
    <property type="entry name" value="XPG_DNA_repair_N"/>
</dbReference>
<dbReference type="GeneID" id="111136003"/>
<feature type="compositionally biased region" description="Basic residues" evidence="2">
    <location>
        <begin position="674"/>
        <end position="685"/>
    </location>
</feature>
<evidence type="ECO:0000313" key="6">
    <source>
        <dbReference type="RefSeq" id="XP_022342254.1"/>
    </source>
</evidence>
<dbReference type="Gene3D" id="3.40.50.1010">
    <property type="entry name" value="5'-nuclease"/>
    <property type="match status" value="1"/>
</dbReference>
<dbReference type="OrthoDB" id="25987at2759"/>
<dbReference type="PANTHER" id="PTHR15665:SF1">
    <property type="entry name" value="PROTEIN ASTEROID HOMOLOG 1"/>
    <property type="match status" value="1"/>
</dbReference>